<dbReference type="Pfam" id="PF02214">
    <property type="entry name" value="BTB_2"/>
    <property type="match status" value="1"/>
</dbReference>
<dbReference type="PANTHER" id="PTHR14499">
    <property type="entry name" value="POTASSIUM CHANNEL TETRAMERIZATION DOMAIN-CONTAINING"/>
    <property type="match status" value="1"/>
</dbReference>
<organism evidence="2 3">
    <name type="scientific">Coregonus suidteri</name>
    <dbReference type="NCBI Taxonomy" id="861788"/>
    <lineage>
        <taxon>Eukaryota</taxon>
        <taxon>Metazoa</taxon>
        <taxon>Chordata</taxon>
        <taxon>Craniata</taxon>
        <taxon>Vertebrata</taxon>
        <taxon>Euteleostomi</taxon>
        <taxon>Actinopterygii</taxon>
        <taxon>Neopterygii</taxon>
        <taxon>Teleostei</taxon>
        <taxon>Protacanthopterygii</taxon>
        <taxon>Salmoniformes</taxon>
        <taxon>Salmonidae</taxon>
        <taxon>Coregoninae</taxon>
        <taxon>Coregonus</taxon>
    </lineage>
</organism>
<dbReference type="InterPro" id="IPR003131">
    <property type="entry name" value="T1-type_BTB"/>
</dbReference>
<evidence type="ECO:0000259" key="1">
    <source>
        <dbReference type="SMART" id="SM00225"/>
    </source>
</evidence>
<protein>
    <recommendedName>
        <fullName evidence="1">BTB domain-containing protein</fullName>
    </recommendedName>
</protein>
<dbReference type="AlphaFoldDB" id="A0AAN8KUY9"/>
<dbReference type="InterPro" id="IPR011333">
    <property type="entry name" value="SKP1/BTB/POZ_sf"/>
</dbReference>
<dbReference type="GO" id="GO:0051260">
    <property type="term" value="P:protein homooligomerization"/>
    <property type="evidence" value="ECO:0007669"/>
    <property type="project" value="InterPro"/>
</dbReference>
<feature type="domain" description="BTB" evidence="1">
    <location>
        <begin position="59"/>
        <end position="158"/>
    </location>
</feature>
<dbReference type="EMBL" id="JAGTTL010000033">
    <property type="protein sequence ID" value="KAK6295844.1"/>
    <property type="molecule type" value="Genomic_DNA"/>
</dbReference>
<sequence>MARDITRKRNERPSQIERLSKRDVLTSSKTFRTTVGKKMSLPDSRSPGKQYSSGQLSCSVVLLNVGGHVFTTSLSTLRKHPDSQLASMFSSGQQPKLPTDAKGRYFIDRDGTHFGAILQFLRTQRLPTESVLEVYQEALHYDIRTLVKQLQDSAQVFGETVGRQQFISRVPNYLENLEVLVRVARAEAIAARHSAVIVCVLRNEEDLGRYDNAINNLEEQEVVRFGPWKAPPTAIDLLDCIKMDVEARGYKVRYEPHSSDRGFLFKSNDGFLYKLIFTWW</sequence>
<dbReference type="SMART" id="SM00225">
    <property type="entry name" value="BTB"/>
    <property type="match status" value="1"/>
</dbReference>
<dbReference type="PANTHER" id="PTHR14499:SF3">
    <property type="entry name" value="BTB_POZ DOMAIN-CONTAINING PROTEIN KCTD14"/>
    <property type="match status" value="1"/>
</dbReference>
<dbReference type="Pfam" id="PF25611">
    <property type="entry name" value="KCTD_C"/>
    <property type="match status" value="1"/>
</dbReference>
<gene>
    <name evidence="2" type="ORF">J4Q44_G00335570</name>
</gene>
<accession>A0AAN8KUY9</accession>
<dbReference type="InterPro" id="IPR057890">
    <property type="entry name" value="KCTD7/14_C"/>
</dbReference>
<dbReference type="Gene3D" id="3.30.710.10">
    <property type="entry name" value="Potassium Channel Kv1.1, Chain A"/>
    <property type="match status" value="1"/>
</dbReference>
<keyword evidence="3" id="KW-1185">Reference proteome</keyword>
<dbReference type="InterPro" id="IPR000210">
    <property type="entry name" value="BTB/POZ_dom"/>
</dbReference>
<name>A0AAN8KUY9_9TELE</name>
<evidence type="ECO:0000313" key="2">
    <source>
        <dbReference type="EMBL" id="KAK6295844.1"/>
    </source>
</evidence>
<dbReference type="SUPFAM" id="SSF54695">
    <property type="entry name" value="POZ domain"/>
    <property type="match status" value="1"/>
</dbReference>
<proteinExistence type="predicted"/>
<evidence type="ECO:0000313" key="3">
    <source>
        <dbReference type="Proteomes" id="UP001356427"/>
    </source>
</evidence>
<comment type="caution">
    <text evidence="2">The sequence shown here is derived from an EMBL/GenBank/DDBJ whole genome shotgun (WGS) entry which is preliminary data.</text>
</comment>
<dbReference type="Proteomes" id="UP001356427">
    <property type="component" value="Unassembled WGS sequence"/>
</dbReference>
<reference evidence="2 3" key="1">
    <citation type="submission" date="2021-04" db="EMBL/GenBank/DDBJ databases">
        <authorList>
            <person name="De Guttry C."/>
            <person name="Zahm M."/>
            <person name="Klopp C."/>
            <person name="Cabau C."/>
            <person name="Louis A."/>
            <person name="Berthelot C."/>
            <person name="Parey E."/>
            <person name="Roest Crollius H."/>
            <person name="Montfort J."/>
            <person name="Robinson-Rechavi M."/>
            <person name="Bucao C."/>
            <person name="Bouchez O."/>
            <person name="Gislard M."/>
            <person name="Lluch J."/>
            <person name="Milhes M."/>
            <person name="Lampietro C."/>
            <person name="Lopez Roques C."/>
            <person name="Donnadieu C."/>
            <person name="Braasch I."/>
            <person name="Desvignes T."/>
            <person name="Postlethwait J."/>
            <person name="Bobe J."/>
            <person name="Wedekind C."/>
            <person name="Guiguen Y."/>
        </authorList>
    </citation>
    <scope>NUCLEOTIDE SEQUENCE [LARGE SCALE GENOMIC DNA]</scope>
    <source>
        <strain evidence="2">Cs_M1</strain>
        <tissue evidence="2">Blood</tissue>
    </source>
</reference>